<comment type="caution">
    <text evidence="2">The sequence shown here is derived from an EMBL/GenBank/DDBJ whole genome shotgun (WGS) entry which is preliminary data.</text>
</comment>
<dbReference type="Proteomes" id="UP001331561">
    <property type="component" value="Unassembled WGS sequence"/>
</dbReference>
<protein>
    <recommendedName>
        <fullName evidence="4">DUF4178 domain-containing protein</fullName>
    </recommendedName>
</protein>
<evidence type="ECO:0000313" key="3">
    <source>
        <dbReference type="Proteomes" id="UP001331561"/>
    </source>
</evidence>
<keyword evidence="1" id="KW-0472">Membrane</keyword>
<dbReference type="RefSeq" id="WP_327597656.1">
    <property type="nucleotide sequence ID" value="NZ_JAYXHS010000001.1"/>
</dbReference>
<proteinExistence type="predicted"/>
<sequence>MIRSLIKLALLASLVLLGVALWRSERLPPPSELESVLLDEPRQTPTHTPAFDTTVGDIRYTVKPIYEYDIVGLVVSRHDANVWWDYAHREWNDKLNVVDLCVVWGRNARDGAYDGIDFSSGQWTCNFSTSSQAAYEAFDPYSLSNNHLITDNTRFAEALRKVRVGDQIHIRGKLAEYSHNHGFAFHRGSSTTRRDTGNGACETIYIEDFEMLQKGGGPWRMLTWVAVAMLVLSLLAWFFQPAKFYE</sequence>
<organism evidence="2 3">
    <name type="scientific">Uliginosibacterium silvisoli</name>
    <dbReference type="NCBI Taxonomy" id="3114758"/>
    <lineage>
        <taxon>Bacteria</taxon>
        <taxon>Pseudomonadati</taxon>
        <taxon>Pseudomonadota</taxon>
        <taxon>Betaproteobacteria</taxon>
        <taxon>Rhodocyclales</taxon>
        <taxon>Zoogloeaceae</taxon>
        <taxon>Uliginosibacterium</taxon>
    </lineage>
</organism>
<keyword evidence="3" id="KW-1185">Reference proteome</keyword>
<evidence type="ECO:0008006" key="4">
    <source>
        <dbReference type="Google" id="ProtNLM"/>
    </source>
</evidence>
<gene>
    <name evidence="2" type="ORF">VVD49_03065</name>
</gene>
<dbReference type="EMBL" id="JAYXHS010000001">
    <property type="protein sequence ID" value="MEC5384685.1"/>
    <property type="molecule type" value="Genomic_DNA"/>
</dbReference>
<evidence type="ECO:0000256" key="1">
    <source>
        <dbReference type="SAM" id="Phobius"/>
    </source>
</evidence>
<accession>A0ABU6JZA2</accession>
<name>A0ABU6JZA2_9RHOO</name>
<evidence type="ECO:0000313" key="2">
    <source>
        <dbReference type="EMBL" id="MEC5384685.1"/>
    </source>
</evidence>
<feature type="transmembrane region" description="Helical" evidence="1">
    <location>
        <begin position="221"/>
        <end position="239"/>
    </location>
</feature>
<reference evidence="2 3" key="1">
    <citation type="submission" date="2024-01" db="EMBL/GenBank/DDBJ databases">
        <title>Uliginosibacterium soil sp. nov.</title>
        <authorList>
            <person name="Lv Y."/>
        </authorList>
    </citation>
    <scope>NUCLEOTIDE SEQUENCE [LARGE SCALE GENOMIC DNA]</scope>
    <source>
        <strain evidence="2 3">H3</strain>
    </source>
</reference>
<keyword evidence="1" id="KW-0812">Transmembrane</keyword>
<keyword evidence="1" id="KW-1133">Transmembrane helix</keyword>